<protein>
    <submittedName>
        <fullName evidence="2">Uncharacterized protein</fullName>
    </submittedName>
</protein>
<reference evidence="2 3" key="1">
    <citation type="submission" date="2024-04" db="EMBL/GenBank/DDBJ databases">
        <authorList>
            <person name="Fracassetti M."/>
        </authorList>
    </citation>
    <scope>NUCLEOTIDE SEQUENCE [LARGE SCALE GENOMIC DNA]</scope>
</reference>
<sequence>MLLSSRFEGVGRCNRPNKKKKAVKTAKTDGASSSVVVAGKTLPVVSSSQAQLAVDPSGMMDVASIPLTRGAGKRSLEQGNLVVTAKRAKASTSNAKAWDQHGKAVKQPD</sequence>
<feature type="compositionally biased region" description="Basic residues" evidence="1">
    <location>
        <begin position="15"/>
        <end position="24"/>
    </location>
</feature>
<proteinExistence type="predicted"/>
<accession>A0AAV2F6Q3</accession>
<evidence type="ECO:0000313" key="2">
    <source>
        <dbReference type="EMBL" id="CAL1393899.1"/>
    </source>
</evidence>
<feature type="region of interest" description="Disordered" evidence="1">
    <location>
        <begin position="1"/>
        <end position="32"/>
    </location>
</feature>
<dbReference type="EMBL" id="OZ034819">
    <property type="protein sequence ID" value="CAL1393899.1"/>
    <property type="molecule type" value="Genomic_DNA"/>
</dbReference>
<feature type="region of interest" description="Disordered" evidence="1">
    <location>
        <begin position="87"/>
        <end position="109"/>
    </location>
</feature>
<dbReference type="Proteomes" id="UP001497516">
    <property type="component" value="Chromosome 6"/>
</dbReference>
<evidence type="ECO:0000313" key="3">
    <source>
        <dbReference type="Proteomes" id="UP001497516"/>
    </source>
</evidence>
<gene>
    <name evidence="2" type="ORF">LTRI10_LOCUS34436</name>
</gene>
<feature type="compositionally biased region" description="Basic and acidic residues" evidence="1">
    <location>
        <begin position="98"/>
        <end position="109"/>
    </location>
</feature>
<dbReference type="AlphaFoldDB" id="A0AAV2F6Q3"/>
<evidence type="ECO:0000256" key="1">
    <source>
        <dbReference type="SAM" id="MobiDB-lite"/>
    </source>
</evidence>
<keyword evidence="3" id="KW-1185">Reference proteome</keyword>
<organism evidence="2 3">
    <name type="scientific">Linum trigynum</name>
    <dbReference type="NCBI Taxonomy" id="586398"/>
    <lineage>
        <taxon>Eukaryota</taxon>
        <taxon>Viridiplantae</taxon>
        <taxon>Streptophyta</taxon>
        <taxon>Embryophyta</taxon>
        <taxon>Tracheophyta</taxon>
        <taxon>Spermatophyta</taxon>
        <taxon>Magnoliopsida</taxon>
        <taxon>eudicotyledons</taxon>
        <taxon>Gunneridae</taxon>
        <taxon>Pentapetalae</taxon>
        <taxon>rosids</taxon>
        <taxon>fabids</taxon>
        <taxon>Malpighiales</taxon>
        <taxon>Linaceae</taxon>
        <taxon>Linum</taxon>
    </lineage>
</organism>
<name>A0AAV2F6Q3_9ROSI</name>